<evidence type="ECO:0000256" key="4">
    <source>
        <dbReference type="ARBA" id="ARBA00022679"/>
    </source>
</evidence>
<comment type="caution">
    <text evidence="10">The sequence shown here is derived from an EMBL/GenBank/DDBJ whole genome shotgun (WGS) entry which is preliminary data.</text>
</comment>
<gene>
    <name evidence="10" type="ORF">LCGC14_0064720</name>
</gene>
<keyword evidence="4" id="KW-0808">Transferase</keyword>
<dbReference type="GO" id="GO:0005524">
    <property type="term" value="F:ATP binding"/>
    <property type="evidence" value="ECO:0007669"/>
    <property type="project" value="UniProtKB-KW"/>
</dbReference>
<dbReference type="SUPFAM" id="SSF55781">
    <property type="entry name" value="GAF domain-like"/>
    <property type="match status" value="1"/>
</dbReference>
<dbReference type="PRINTS" id="PR00344">
    <property type="entry name" value="BCTRLSENSOR"/>
</dbReference>
<evidence type="ECO:0000256" key="2">
    <source>
        <dbReference type="ARBA" id="ARBA00012438"/>
    </source>
</evidence>
<feature type="domain" description="Histidine kinase" evidence="9">
    <location>
        <begin position="180"/>
        <end position="392"/>
    </location>
</feature>
<dbReference type="PANTHER" id="PTHR42878:SF7">
    <property type="entry name" value="SENSOR HISTIDINE KINASE GLRK"/>
    <property type="match status" value="1"/>
</dbReference>
<evidence type="ECO:0000256" key="5">
    <source>
        <dbReference type="ARBA" id="ARBA00022741"/>
    </source>
</evidence>
<keyword evidence="5" id="KW-0547">Nucleotide-binding</keyword>
<dbReference type="Pfam" id="PF02518">
    <property type="entry name" value="HATPase_c"/>
    <property type="match status" value="1"/>
</dbReference>
<proteinExistence type="predicted"/>
<name>A0A0F9YPQ7_9ZZZZ</name>
<dbReference type="EC" id="2.7.13.3" evidence="2"/>
<dbReference type="InterPro" id="IPR036890">
    <property type="entry name" value="HATPase_C_sf"/>
</dbReference>
<dbReference type="Pfam" id="PF01590">
    <property type="entry name" value="GAF"/>
    <property type="match status" value="1"/>
</dbReference>
<evidence type="ECO:0000256" key="6">
    <source>
        <dbReference type="ARBA" id="ARBA00022777"/>
    </source>
</evidence>
<dbReference type="InterPro" id="IPR029016">
    <property type="entry name" value="GAF-like_dom_sf"/>
</dbReference>
<dbReference type="GO" id="GO:0030295">
    <property type="term" value="F:protein kinase activator activity"/>
    <property type="evidence" value="ECO:0007669"/>
    <property type="project" value="TreeGrafter"/>
</dbReference>
<evidence type="ECO:0000256" key="3">
    <source>
        <dbReference type="ARBA" id="ARBA00022553"/>
    </source>
</evidence>
<dbReference type="InterPro" id="IPR005467">
    <property type="entry name" value="His_kinase_dom"/>
</dbReference>
<dbReference type="InterPro" id="IPR050351">
    <property type="entry name" value="BphY/WalK/GraS-like"/>
</dbReference>
<dbReference type="InterPro" id="IPR004358">
    <property type="entry name" value="Sig_transdc_His_kin-like_C"/>
</dbReference>
<sequence length="398" mass="43765">MSLENHQEIDAFDSINAVPSILQVICRSTGMGFAAVARVTEDRWIACRTLDLIDFGLQPGSELQVESTICHEVRQSREPVVIDHVAEDVFYSQHHTPRLYGFQSYISMPIILPDGTFYGTLCAIDPKPAKVKNLEVVGMFELFAELIAIHLDTQSRLAQSEANLSGERDSAKLREEFIAVLGHDLRNPLASIKAGTGSILRAAHTDEKTNRIARLMQNSVGRMEGLINNLLDFARGRLGGGLALDRETKSMEPTFIQVLDEFRASAPDRLFDIQLSLDQPVEGDHSKIAQLISNLIGNAVMHGAAQELIHITALTTDTSFELAVANGGKPISDEVREQLFQPFYRGHQRASLQGLGLGLYISSEIAKAHDGSLEVSSTAEQTRFVFRMPRVDGSKAGN</sequence>
<accession>A0A0F9YPQ7</accession>
<dbReference type="GO" id="GO:0007234">
    <property type="term" value="P:osmosensory signaling via phosphorelay pathway"/>
    <property type="evidence" value="ECO:0007669"/>
    <property type="project" value="TreeGrafter"/>
</dbReference>
<dbReference type="GO" id="GO:0000155">
    <property type="term" value="F:phosphorelay sensor kinase activity"/>
    <property type="evidence" value="ECO:0007669"/>
    <property type="project" value="InterPro"/>
</dbReference>
<evidence type="ECO:0000256" key="8">
    <source>
        <dbReference type="ARBA" id="ARBA00023012"/>
    </source>
</evidence>
<keyword evidence="7" id="KW-0067">ATP-binding</keyword>
<evidence type="ECO:0000259" key="9">
    <source>
        <dbReference type="PROSITE" id="PS50109"/>
    </source>
</evidence>
<dbReference type="Gene3D" id="3.30.565.10">
    <property type="entry name" value="Histidine kinase-like ATPase, C-terminal domain"/>
    <property type="match status" value="1"/>
</dbReference>
<evidence type="ECO:0000256" key="7">
    <source>
        <dbReference type="ARBA" id="ARBA00022840"/>
    </source>
</evidence>
<keyword evidence="6" id="KW-0418">Kinase</keyword>
<reference evidence="10" key="1">
    <citation type="journal article" date="2015" name="Nature">
        <title>Complex archaea that bridge the gap between prokaryotes and eukaryotes.</title>
        <authorList>
            <person name="Spang A."/>
            <person name="Saw J.H."/>
            <person name="Jorgensen S.L."/>
            <person name="Zaremba-Niedzwiedzka K."/>
            <person name="Martijn J."/>
            <person name="Lind A.E."/>
            <person name="van Eijk R."/>
            <person name="Schleper C."/>
            <person name="Guy L."/>
            <person name="Ettema T.J."/>
        </authorList>
    </citation>
    <scope>NUCLEOTIDE SEQUENCE</scope>
</reference>
<dbReference type="InterPro" id="IPR003594">
    <property type="entry name" value="HATPase_dom"/>
</dbReference>
<keyword evidence="3" id="KW-0597">Phosphoprotein</keyword>
<dbReference type="SMART" id="SM00387">
    <property type="entry name" value="HATPase_c"/>
    <property type="match status" value="1"/>
</dbReference>
<dbReference type="EMBL" id="LAZR01000015">
    <property type="protein sequence ID" value="KKO06664.1"/>
    <property type="molecule type" value="Genomic_DNA"/>
</dbReference>
<keyword evidence="8" id="KW-0902">Two-component regulatory system</keyword>
<dbReference type="PANTHER" id="PTHR42878">
    <property type="entry name" value="TWO-COMPONENT HISTIDINE KINASE"/>
    <property type="match status" value="1"/>
</dbReference>
<dbReference type="CDD" id="cd00075">
    <property type="entry name" value="HATPase"/>
    <property type="match status" value="1"/>
</dbReference>
<dbReference type="Gene3D" id="3.30.450.40">
    <property type="match status" value="1"/>
</dbReference>
<evidence type="ECO:0000313" key="10">
    <source>
        <dbReference type="EMBL" id="KKO06664.1"/>
    </source>
</evidence>
<dbReference type="InterPro" id="IPR003018">
    <property type="entry name" value="GAF"/>
</dbReference>
<dbReference type="CDD" id="cd00082">
    <property type="entry name" value="HisKA"/>
    <property type="match status" value="1"/>
</dbReference>
<dbReference type="SMART" id="SM00065">
    <property type="entry name" value="GAF"/>
    <property type="match status" value="1"/>
</dbReference>
<protein>
    <recommendedName>
        <fullName evidence="2">histidine kinase</fullName>
        <ecNumber evidence="2">2.7.13.3</ecNumber>
    </recommendedName>
</protein>
<comment type="catalytic activity">
    <reaction evidence="1">
        <text>ATP + protein L-histidine = ADP + protein N-phospho-L-histidine.</text>
        <dbReference type="EC" id="2.7.13.3"/>
    </reaction>
</comment>
<dbReference type="InterPro" id="IPR036097">
    <property type="entry name" value="HisK_dim/P_sf"/>
</dbReference>
<dbReference type="InterPro" id="IPR003661">
    <property type="entry name" value="HisK_dim/P_dom"/>
</dbReference>
<dbReference type="SUPFAM" id="SSF55874">
    <property type="entry name" value="ATPase domain of HSP90 chaperone/DNA topoisomerase II/histidine kinase"/>
    <property type="match status" value="1"/>
</dbReference>
<dbReference type="Pfam" id="PF00512">
    <property type="entry name" value="HisKA"/>
    <property type="match status" value="1"/>
</dbReference>
<organism evidence="10">
    <name type="scientific">marine sediment metagenome</name>
    <dbReference type="NCBI Taxonomy" id="412755"/>
    <lineage>
        <taxon>unclassified sequences</taxon>
        <taxon>metagenomes</taxon>
        <taxon>ecological metagenomes</taxon>
    </lineage>
</organism>
<evidence type="ECO:0000256" key="1">
    <source>
        <dbReference type="ARBA" id="ARBA00000085"/>
    </source>
</evidence>
<dbReference type="AlphaFoldDB" id="A0A0F9YPQ7"/>
<dbReference type="SMART" id="SM00388">
    <property type="entry name" value="HisKA"/>
    <property type="match status" value="1"/>
</dbReference>
<dbReference type="PROSITE" id="PS50109">
    <property type="entry name" value="HIS_KIN"/>
    <property type="match status" value="1"/>
</dbReference>
<dbReference type="SUPFAM" id="SSF47384">
    <property type="entry name" value="Homodimeric domain of signal transducing histidine kinase"/>
    <property type="match status" value="1"/>
</dbReference>
<dbReference type="GO" id="GO:0000156">
    <property type="term" value="F:phosphorelay response regulator activity"/>
    <property type="evidence" value="ECO:0007669"/>
    <property type="project" value="TreeGrafter"/>
</dbReference>
<dbReference type="Gene3D" id="1.10.287.130">
    <property type="match status" value="1"/>
</dbReference>